<evidence type="ECO:0000313" key="3">
    <source>
        <dbReference type="Proteomes" id="UP001168216"/>
    </source>
</evidence>
<proteinExistence type="predicted"/>
<evidence type="ECO:0000313" key="2">
    <source>
        <dbReference type="EMBL" id="MDM5140019.1"/>
    </source>
</evidence>
<organism evidence="2 3">
    <name type="scientific">Aeromonas bestiarum</name>
    <dbReference type="NCBI Taxonomy" id="105751"/>
    <lineage>
        <taxon>Bacteria</taxon>
        <taxon>Pseudomonadati</taxon>
        <taxon>Pseudomonadota</taxon>
        <taxon>Gammaproteobacteria</taxon>
        <taxon>Aeromonadales</taxon>
        <taxon>Aeromonadaceae</taxon>
        <taxon>Aeromonas</taxon>
    </lineage>
</organism>
<dbReference type="EMBL" id="JAOPLV010000003">
    <property type="protein sequence ID" value="MDM5140019.1"/>
    <property type="molecule type" value="Genomic_DNA"/>
</dbReference>
<protein>
    <submittedName>
        <fullName evidence="2">TapY2 family type IVa secretion system protein</fullName>
    </submittedName>
</protein>
<accession>A0AAW7HW39</accession>
<comment type="caution">
    <text evidence="2">The sequence shown here is derived from an EMBL/GenBank/DDBJ whole genome shotgun (WGS) entry which is preliminary data.</text>
</comment>
<feature type="signal peptide" evidence="1">
    <location>
        <begin position="1"/>
        <end position="18"/>
    </location>
</feature>
<dbReference type="NCBIfam" id="NF038109">
    <property type="entry name" value="tapY2_fam"/>
    <property type="match status" value="1"/>
</dbReference>
<evidence type="ECO:0000256" key="1">
    <source>
        <dbReference type="SAM" id="SignalP"/>
    </source>
</evidence>
<gene>
    <name evidence="2" type="ORF">OB959_09415</name>
</gene>
<dbReference type="InterPro" id="IPR049848">
    <property type="entry name" value="TapY2-like"/>
</dbReference>
<name>A0AAW7HW39_9GAMM</name>
<dbReference type="AlphaFoldDB" id="A0AAW7HW39"/>
<feature type="chain" id="PRO_5043577629" evidence="1">
    <location>
        <begin position="19"/>
        <end position="92"/>
    </location>
</feature>
<dbReference type="Proteomes" id="UP001168216">
    <property type="component" value="Unassembled WGS sequence"/>
</dbReference>
<keyword evidence="1" id="KW-0732">Signal</keyword>
<dbReference type="RefSeq" id="WP_098980774.1">
    <property type="nucleotide sequence ID" value="NZ_JAOPLV010000003.1"/>
</dbReference>
<reference evidence="2" key="1">
    <citation type="submission" date="2023-08" db="EMBL/GenBank/DDBJ databases">
        <title>WGS of Aeromonas isolates.</title>
        <authorList>
            <person name="Lee H."/>
        </authorList>
    </citation>
    <scope>NUCLEOTIDE SEQUENCE</scope>
    <source>
        <strain evidence="2">SL22</strain>
    </source>
</reference>
<sequence>MNALYGLFLLFLSFSVMATDIKCYVELDNGHKVILQSSMEGSNQSEVYKHFKKKGFEYNGQISKVKEVLECVAVSSPFSLDAALHQEKIQPR</sequence>